<dbReference type="GO" id="GO:0007219">
    <property type="term" value="P:Notch signaling pathway"/>
    <property type="evidence" value="ECO:0007669"/>
    <property type="project" value="UniProtKB-KW"/>
</dbReference>
<evidence type="ECO:0000256" key="5">
    <source>
        <dbReference type="ARBA" id="ARBA00022989"/>
    </source>
</evidence>
<sequence length="246" mass="25987">MTLHDGKVNWPLFFGCILTAFGPLAALFFVVVAKRAQLVIIALSGAFTWLVAILVTATLWRIIPPLKDSIEATIPVGVVIQEAFRYVFFVLYTRTERAVHKVTTSPSQFPLNDITSSLAGGLGFSLMHALMMYGSLVGSSTGSRGAAFTKSCESVPLIFAAALSTLALTLMDVALMIVAFDGYRKKSFLAIGTVFVIHLGVALSALANQKTNGCAVAIPLHFAGALVATGAAATMISRWKNAGASS</sequence>
<dbReference type="Pfam" id="PF06105">
    <property type="entry name" value="Aph-1"/>
    <property type="match status" value="1"/>
</dbReference>
<keyword evidence="5 7" id="KW-1133">Transmembrane helix</keyword>
<evidence type="ECO:0000256" key="1">
    <source>
        <dbReference type="ARBA" id="ARBA00004141"/>
    </source>
</evidence>
<organism evidence="8 9">
    <name type="scientific">Globisporangium ultimum (strain ATCC 200006 / CBS 805.95 / DAOM BR144)</name>
    <name type="common">Pythium ultimum</name>
    <dbReference type="NCBI Taxonomy" id="431595"/>
    <lineage>
        <taxon>Eukaryota</taxon>
        <taxon>Sar</taxon>
        <taxon>Stramenopiles</taxon>
        <taxon>Oomycota</taxon>
        <taxon>Peronosporomycetes</taxon>
        <taxon>Pythiales</taxon>
        <taxon>Pythiaceae</taxon>
        <taxon>Globisporangium</taxon>
    </lineage>
</organism>
<keyword evidence="3 7" id="KW-0812">Transmembrane</keyword>
<dbReference type="EMBL" id="GL376601">
    <property type="status" value="NOT_ANNOTATED_CDS"/>
    <property type="molecule type" value="Genomic_DNA"/>
</dbReference>
<feature type="transmembrane region" description="Helical" evidence="7">
    <location>
        <begin position="157"/>
        <end position="180"/>
    </location>
</feature>
<feature type="transmembrane region" description="Helical" evidence="7">
    <location>
        <begin position="38"/>
        <end position="60"/>
    </location>
</feature>
<comment type="subcellular location">
    <subcellularLocation>
        <location evidence="1">Membrane</location>
        <topology evidence="1">Multi-pass membrane protein</topology>
    </subcellularLocation>
</comment>
<feature type="transmembrane region" description="Helical" evidence="7">
    <location>
        <begin position="12"/>
        <end position="31"/>
    </location>
</feature>
<comment type="similarity">
    <text evidence="2">Belongs to the APH-1 family.</text>
</comment>
<keyword evidence="9" id="KW-1185">Reference proteome</keyword>
<reference evidence="8" key="3">
    <citation type="submission" date="2015-02" db="UniProtKB">
        <authorList>
            <consortium name="EnsemblProtists"/>
        </authorList>
    </citation>
    <scope>IDENTIFICATION</scope>
    <source>
        <strain evidence="8">DAOM BR144</strain>
    </source>
</reference>
<evidence type="ECO:0000256" key="3">
    <source>
        <dbReference type="ARBA" id="ARBA00022692"/>
    </source>
</evidence>
<dbReference type="InterPro" id="IPR009294">
    <property type="entry name" value="Aph-1"/>
</dbReference>
<dbReference type="HOGENOM" id="CLU_086389_0_1_1"/>
<dbReference type="GO" id="GO:0016020">
    <property type="term" value="C:membrane"/>
    <property type="evidence" value="ECO:0007669"/>
    <property type="project" value="UniProtKB-SubCell"/>
</dbReference>
<proteinExistence type="inferred from homology"/>
<dbReference type="STRING" id="431595.K3X4S5"/>
<dbReference type="Proteomes" id="UP000019132">
    <property type="component" value="Unassembled WGS sequence"/>
</dbReference>
<evidence type="ECO:0000256" key="6">
    <source>
        <dbReference type="ARBA" id="ARBA00023136"/>
    </source>
</evidence>
<evidence type="ECO:0000256" key="2">
    <source>
        <dbReference type="ARBA" id="ARBA00005577"/>
    </source>
</evidence>
<dbReference type="AlphaFoldDB" id="K3X4S5"/>
<feature type="transmembrane region" description="Helical" evidence="7">
    <location>
        <begin position="187"/>
        <end position="206"/>
    </location>
</feature>
<dbReference type="InParanoid" id="K3X4S5"/>
<keyword evidence="4" id="KW-0914">Notch signaling pathway</keyword>
<evidence type="ECO:0000256" key="4">
    <source>
        <dbReference type="ARBA" id="ARBA00022976"/>
    </source>
</evidence>
<reference evidence="9" key="2">
    <citation type="submission" date="2010-04" db="EMBL/GenBank/DDBJ databases">
        <authorList>
            <person name="Buell R."/>
            <person name="Hamilton J."/>
            <person name="Hostetler J."/>
        </authorList>
    </citation>
    <scope>NUCLEOTIDE SEQUENCE [LARGE SCALE GENOMIC DNA]</scope>
    <source>
        <strain evidence="9">DAOM:BR144</strain>
    </source>
</reference>
<evidence type="ECO:0008006" key="10">
    <source>
        <dbReference type="Google" id="ProtNLM"/>
    </source>
</evidence>
<dbReference type="eggNOG" id="KOG3972">
    <property type="taxonomic scope" value="Eukaryota"/>
</dbReference>
<dbReference type="OMA" id="DTNNYLH"/>
<feature type="transmembrane region" description="Helical" evidence="7">
    <location>
        <begin position="114"/>
        <end position="137"/>
    </location>
</feature>
<dbReference type="EnsemblProtists" id="PYU1_T012224">
    <property type="protein sequence ID" value="PYU1_T012224"/>
    <property type="gene ID" value="PYU1_G012198"/>
</dbReference>
<evidence type="ECO:0000313" key="9">
    <source>
        <dbReference type="Proteomes" id="UP000019132"/>
    </source>
</evidence>
<protein>
    <recommendedName>
        <fullName evidence="10">Gamma-secretase subunit Aph-1</fullName>
    </recommendedName>
</protein>
<keyword evidence="6 7" id="KW-0472">Membrane</keyword>
<evidence type="ECO:0000313" key="8">
    <source>
        <dbReference type="EnsemblProtists" id="PYU1_T012224"/>
    </source>
</evidence>
<feature type="transmembrane region" description="Helical" evidence="7">
    <location>
        <begin position="218"/>
        <end position="236"/>
    </location>
</feature>
<dbReference type="VEuPathDB" id="FungiDB:PYU1_G012198"/>
<evidence type="ECO:0000256" key="7">
    <source>
        <dbReference type="SAM" id="Phobius"/>
    </source>
</evidence>
<accession>K3X4S5</accession>
<dbReference type="GO" id="GO:0016485">
    <property type="term" value="P:protein processing"/>
    <property type="evidence" value="ECO:0007669"/>
    <property type="project" value="InterPro"/>
</dbReference>
<reference evidence="9" key="1">
    <citation type="journal article" date="2010" name="Genome Biol.">
        <title>Genome sequence of the necrotrophic plant pathogen Pythium ultimum reveals original pathogenicity mechanisms and effector repertoire.</title>
        <authorList>
            <person name="Levesque C.A."/>
            <person name="Brouwer H."/>
            <person name="Cano L."/>
            <person name="Hamilton J.P."/>
            <person name="Holt C."/>
            <person name="Huitema E."/>
            <person name="Raffaele S."/>
            <person name="Robideau G.P."/>
            <person name="Thines M."/>
            <person name="Win J."/>
            <person name="Zerillo M.M."/>
            <person name="Beakes G.W."/>
            <person name="Boore J.L."/>
            <person name="Busam D."/>
            <person name="Dumas B."/>
            <person name="Ferriera S."/>
            <person name="Fuerstenberg S.I."/>
            <person name="Gachon C.M."/>
            <person name="Gaulin E."/>
            <person name="Govers F."/>
            <person name="Grenville-Briggs L."/>
            <person name="Horner N."/>
            <person name="Hostetler J."/>
            <person name="Jiang R.H."/>
            <person name="Johnson J."/>
            <person name="Krajaejun T."/>
            <person name="Lin H."/>
            <person name="Meijer H.J."/>
            <person name="Moore B."/>
            <person name="Morris P."/>
            <person name="Phuntmart V."/>
            <person name="Puiu D."/>
            <person name="Shetty J."/>
            <person name="Stajich J.E."/>
            <person name="Tripathy S."/>
            <person name="Wawra S."/>
            <person name="van West P."/>
            <person name="Whitty B.R."/>
            <person name="Coutinho P.M."/>
            <person name="Henrissat B."/>
            <person name="Martin F."/>
            <person name="Thomas P.D."/>
            <person name="Tyler B.M."/>
            <person name="De Vries R.P."/>
            <person name="Kamoun S."/>
            <person name="Yandell M."/>
            <person name="Tisserat N."/>
            <person name="Buell C.R."/>
        </authorList>
    </citation>
    <scope>NUCLEOTIDE SEQUENCE</scope>
    <source>
        <strain evidence="9">DAOM:BR144</strain>
    </source>
</reference>
<dbReference type="PANTHER" id="PTHR12889">
    <property type="entry name" value="GAMMA-SECRETASE SUBUNIT APH-1"/>
    <property type="match status" value="1"/>
</dbReference>
<name>K3X4S5_GLOUD</name>